<dbReference type="OrthoDB" id="4862416at2759"/>
<dbReference type="RefSeq" id="XP_018703417.1">
    <property type="nucleotide sequence ID" value="XM_018849390.1"/>
</dbReference>
<evidence type="ECO:0000256" key="1">
    <source>
        <dbReference type="SAM" id="MobiDB-lite"/>
    </source>
</evidence>
<dbReference type="Proteomes" id="UP000076744">
    <property type="component" value="Unassembled WGS sequence"/>
</dbReference>
<feature type="region of interest" description="Disordered" evidence="1">
    <location>
        <begin position="255"/>
        <end position="275"/>
    </location>
</feature>
<dbReference type="STRING" id="1081104.A0A167TMB6"/>
<evidence type="ECO:0000256" key="2">
    <source>
        <dbReference type="SAM" id="SignalP"/>
    </source>
</evidence>
<organism evidence="3 4">
    <name type="scientific">Cordyceps fumosorosea (strain ARSEF 2679)</name>
    <name type="common">Isaria fumosorosea</name>
    <dbReference type="NCBI Taxonomy" id="1081104"/>
    <lineage>
        <taxon>Eukaryota</taxon>
        <taxon>Fungi</taxon>
        <taxon>Dikarya</taxon>
        <taxon>Ascomycota</taxon>
        <taxon>Pezizomycotina</taxon>
        <taxon>Sordariomycetes</taxon>
        <taxon>Hypocreomycetidae</taxon>
        <taxon>Hypocreales</taxon>
        <taxon>Cordycipitaceae</taxon>
        <taxon>Cordyceps</taxon>
    </lineage>
</organism>
<protein>
    <submittedName>
        <fullName evidence="3">Protein-tyrosine phosphatase</fullName>
    </submittedName>
</protein>
<dbReference type="GeneID" id="30022077"/>
<dbReference type="SUPFAM" id="SSF52799">
    <property type="entry name" value="(Phosphotyrosine protein) phosphatases II"/>
    <property type="match status" value="1"/>
</dbReference>
<keyword evidence="4" id="KW-1185">Reference proteome</keyword>
<dbReference type="AlphaFoldDB" id="A0A167TMB6"/>
<sequence>MLLSKAFLALAWAAMPTLAAPQGYVDMDGGAGPSNSGPPGHNDGDGGIKRFEFVREHLPPGVRLARCSAPYYKDDDKDQRITPETIEVFRRHGISNIISANSDAHNDEIKRALADAGIAYTPVPVEDFSGATEEDFQWAWDSFRQHRGRGATLVWCGFGHGRTGMIVSALQMHMDHERGHLGPRWTRDDYRRNHVEDDSQEAALDALWARLNNQPPPELTHEQEADLLAGHFATLSCAAVLGSVMHMKGPRRRALPKDVASLSRRQVTPHPLPPSYDCDRARDILQRLNVPTPCQKIKNIMLGVAFSDSYSSGTYDDIGATLEGPAGQAVLHVKSEPYLGDHIWVTVDMQKSYGKDEIDIGGINNITLNAQGIAAWGTRNDEWKIQGTSSIHHRFPSDTGRLTLFRATDIQLRAECADPTFKAREDKYVGLNAWYGHPGGWNYGLEKVAVAGFPVVPSDWAFSPPCAVIEELSYEFKLDNWYSGGTWDALSFTIGASKKIDLGEQLSYGTTKARTMDLKDAFGSAEVDIRNLTNIRIYDEYGTRGGGDQGRIADPNPSSIQGITFAATCANMNKKMAMKRWQAVDDWYGYVQDSWAWQGNVYPQDWLEVA</sequence>
<evidence type="ECO:0000313" key="4">
    <source>
        <dbReference type="Proteomes" id="UP000076744"/>
    </source>
</evidence>
<feature type="signal peptide" evidence="2">
    <location>
        <begin position="1"/>
        <end position="19"/>
    </location>
</feature>
<reference evidence="3 4" key="1">
    <citation type="journal article" date="2016" name="Genome Biol. Evol.">
        <title>Divergent and convergent evolution of fungal pathogenicity.</title>
        <authorList>
            <person name="Shang Y."/>
            <person name="Xiao G."/>
            <person name="Zheng P."/>
            <person name="Cen K."/>
            <person name="Zhan S."/>
            <person name="Wang C."/>
        </authorList>
    </citation>
    <scope>NUCLEOTIDE SEQUENCE [LARGE SCALE GENOMIC DNA]</scope>
    <source>
        <strain evidence="3 4">ARSEF 2679</strain>
    </source>
</reference>
<comment type="caution">
    <text evidence="3">The sequence shown here is derived from an EMBL/GenBank/DDBJ whole genome shotgun (WGS) entry which is preliminary data.</text>
</comment>
<dbReference type="EMBL" id="AZHB01000014">
    <property type="protein sequence ID" value="OAA60746.1"/>
    <property type="molecule type" value="Genomic_DNA"/>
</dbReference>
<gene>
    <name evidence="3" type="ORF">ISF_05785</name>
</gene>
<accession>A0A167TMB6</accession>
<evidence type="ECO:0000313" key="3">
    <source>
        <dbReference type="EMBL" id="OAA60746.1"/>
    </source>
</evidence>
<name>A0A167TMB6_CORFA</name>
<dbReference type="Gene3D" id="3.90.190.10">
    <property type="entry name" value="Protein tyrosine phosphatase superfamily"/>
    <property type="match status" value="1"/>
</dbReference>
<feature type="chain" id="PRO_5007892613" evidence="2">
    <location>
        <begin position="20"/>
        <end position="610"/>
    </location>
</feature>
<proteinExistence type="predicted"/>
<dbReference type="InterPro" id="IPR029021">
    <property type="entry name" value="Prot-tyrosine_phosphatase-like"/>
</dbReference>
<keyword evidence="2" id="KW-0732">Signal</keyword>